<evidence type="ECO:0000313" key="3">
    <source>
        <dbReference type="Proteomes" id="UP000200980"/>
    </source>
</evidence>
<reference evidence="2 3" key="1">
    <citation type="journal article" date="2016" name="PLoS ONE">
        <title>Whole-Genome Sequence Analysis of Bombella intestini LMG 28161T, a Novel Acetic Acid Bacterium Isolated from the Crop of a Red-Tailed Bumble Bee, Bombus lapidarius.</title>
        <authorList>
            <person name="Li L."/>
            <person name="Illeghems K."/>
            <person name="Van Kerrebroeck S."/>
            <person name="Borremans W."/>
            <person name="Cleenwerck I."/>
            <person name="Smagghe G."/>
            <person name="De Vuyst L."/>
            <person name="Vandamme P."/>
        </authorList>
    </citation>
    <scope>NUCLEOTIDE SEQUENCE [LARGE SCALE GENOMIC DNA]</scope>
    <source>
        <strain evidence="2 3">R-52487</strain>
    </source>
</reference>
<protein>
    <recommendedName>
        <fullName evidence="1">FAD-binding domain-containing protein</fullName>
    </recommendedName>
</protein>
<organism evidence="2 3">
    <name type="scientific">Bombella intestini</name>
    <dbReference type="NCBI Taxonomy" id="1539051"/>
    <lineage>
        <taxon>Bacteria</taxon>
        <taxon>Pseudomonadati</taxon>
        <taxon>Pseudomonadota</taxon>
        <taxon>Alphaproteobacteria</taxon>
        <taxon>Acetobacterales</taxon>
        <taxon>Acetobacteraceae</taxon>
        <taxon>Bombella</taxon>
    </lineage>
</organism>
<dbReference type="InterPro" id="IPR002938">
    <property type="entry name" value="FAD-bd"/>
</dbReference>
<evidence type="ECO:0000259" key="1">
    <source>
        <dbReference type="Pfam" id="PF01494"/>
    </source>
</evidence>
<dbReference type="InterPro" id="IPR036188">
    <property type="entry name" value="FAD/NAD-bd_sf"/>
</dbReference>
<dbReference type="Gene3D" id="3.50.50.60">
    <property type="entry name" value="FAD/NAD(P)-binding domain"/>
    <property type="match status" value="1"/>
</dbReference>
<dbReference type="RefSeq" id="WP_077396369.1">
    <property type="nucleotide sequence ID" value="NZ_JATM01000003.1"/>
</dbReference>
<dbReference type="InterPro" id="IPR050816">
    <property type="entry name" value="Flavin-dep_Halogenase_NPB"/>
</dbReference>
<dbReference type="PANTHER" id="PTHR43747">
    <property type="entry name" value="FAD-BINDING PROTEIN"/>
    <property type="match status" value="1"/>
</dbReference>
<dbReference type="STRING" id="1539051.AL01_05115"/>
<accession>A0A1S8GP91</accession>
<feature type="domain" description="FAD-binding" evidence="1">
    <location>
        <begin position="3"/>
        <end position="231"/>
    </location>
</feature>
<dbReference type="SUPFAM" id="SSF51905">
    <property type="entry name" value="FAD/NAD(P)-binding domain"/>
    <property type="match status" value="1"/>
</dbReference>
<dbReference type="PRINTS" id="PR00420">
    <property type="entry name" value="RNGMNOXGNASE"/>
</dbReference>
<dbReference type="Pfam" id="PF01494">
    <property type="entry name" value="FAD_binding_3"/>
    <property type="match status" value="1"/>
</dbReference>
<evidence type="ECO:0000313" key="2">
    <source>
        <dbReference type="EMBL" id="OOL18201.1"/>
    </source>
</evidence>
<sequence>MTYDVVIIGAGFAGLTLAYQLKKKKKDLHIAIVHDSSFPGDDISNKVGESFNELAAIYFDQMLGLKEFMKERYPRKMGMRFFKINDTSYQEMGINSPFPTTSFHFERGKLENDLYGLVKDDVDFYLNHKYIDFEEDGDEKKIHVLNRADNSPVSLRAAWLVDAAGMKKLLARKFGITHRLDINHSSVWFRVGGGVNVDEFLPRTEDSPFTSDRRSWSSIHLEGVGYWIWILRLSEDKTSVGIVFDEDMYDFQDFATWEKTTAWLRENVNVLINYLEEKKFPILDFKVLRRFASECEYWVDQNRWALIGDAYGIWDPYYSNGFDLIGMQNTILTELIAAERSGESISERLPEANGFIKNIMIGFGITFSNFYPRKDSWYYICSKYNVDITMYAPFMVHIMSNALQSMFMEEDSSFRNDVMERLIGAGLVYGETVSFLASDEFKNNGVKGYDYMLLKPETFHAFVPETNIPFHEKEKALSILRKNHNLILCVQYYLKAGRNYMDFIKRGAYFAITEQTDPERYKDNPDLLEAELFRPA</sequence>
<dbReference type="Proteomes" id="UP000200980">
    <property type="component" value="Unassembled WGS sequence"/>
</dbReference>
<dbReference type="PANTHER" id="PTHR43747:SF1">
    <property type="entry name" value="SLR1998 PROTEIN"/>
    <property type="match status" value="1"/>
</dbReference>
<dbReference type="EMBL" id="JATM01000003">
    <property type="protein sequence ID" value="OOL18201.1"/>
    <property type="molecule type" value="Genomic_DNA"/>
</dbReference>
<proteinExistence type="predicted"/>
<dbReference type="AlphaFoldDB" id="A0A1S8GP91"/>
<gene>
    <name evidence="2" type="ORF">AL01_05115</name>
</gene>
<name>A0A1S8GP91_9PROT</name>
<keyword evidence="3" id="KW-1185">Reference proteome</keyword>
<comment type="caution">
    <text evidence="2">The sequence shown here is derived from an EMBL/GenBank/DDBJ whole genome shotgun (WGS) entry which is preliminary data.</text>
</comment>
<dbReference type="GO" id="GO:0071949">
    <property type="term" value="F:FAD binding"/>
    <property type="evidence" value="ECO:0007669"/>
    <property type="project" value="InterPro"/>
</dbReference>
<dbReference type="OrthoDB" id="103324at2"/>